<dbReference type="EMBL" id="JBHTHZ010000005">
    <property type="protein sequence ID" value="MFD0793722.1"/>
    <property type="molecule type" value="Genomic_DNA"/>
</dbReference>
<dbReference type="PANTHER" id="PTHR13947:SF37">
    <property type="entry name" value="LD18367P"/>
    <property type="match status" value="1"/>
</dbReference>
<evidence type="ECO:0000256" key="1">
    <source>
        <dbReference type="ARBA" id="ARBA00022679"/>
    </source>
</evidence>
<dbReference type="CDD" id="cd04301">
    <property type="entry name" value="NAT_SF"/>
    <property type="match status" value="1"/>
</dbReference>
<evidence type="ECO:0000313" key="4">
    <source>
        <dbReference type="Proteomes" id="UP001597010"/>
    </source>
</evidence>
<dbReference type="RefSeq" id="WP_377113933.1">
    <property type="nucleotide sequence ID" value="NZ_JBHTHZ010000005.1"/>
</dbReference>
<accession>A0ABW3AS27</accession>
<evidence type="ECO:0000313" key="3">
    <source>
        <dbReference type="EMBL" id="MFD0793722.1"/>
    </source>
</evidence>
<dbReference type="SUPFAM" id="SSF55729">
    <property type="entry name" value="Acyl-CoA N-acyltransferases (Nat)"/>
    <property type="match status" value="1"/>
</dbReference>
<dbReference type="Gene3D" id="3.40.630.30">
    <property type="match status" value="1"/>
</dbReference>
<dbReference type="InterPro" id="IPR016181">
    <property type="entry name" value="Acyl_CoA_acyltransferase"/>
</dbReference>
<dbReference type="InterPro" id="IPR000182">
    <property type="entry name" value="GNAT_dom"/>
</dbReference>
<dbReference type="InterPro" id="IPR050769">
    <property type="entry name" value="NAT_camello-type"/>
</dbReference>
<proteinExistence type="predicted"/>
<comment type="caution">
    <text evidence="3">The sequence shown here is derived from an EMBL/GenBank/DDBJ whole genome shotgun (WGS) entry which is preliminary data.</text>
</comment>
<dbReference type="Pfam" id="PF13508">
    <property type="entry name" value="Acetyltransf_7"/>
    <property type="match status" value="1"/>
</dbReference>
<name>A0ABW3AS27_9SPHI</name>
<evidence type="ECO:0000259" key="2">
    <source>
        <dbReference type="PROSITE" id="PS51186"/>
    </source>
</evidence>
<sequence length="145" mass="16121">METEIKPAELYKDDALILLLTENLPAVDFTAITGDFYVALSDNKTIGVIGLEVYSNYGLLRSLAVSTLYRNKGIASQLVKHIEELAANKGLVALYLFTTTAKDYFKRIGYEHIARMDLPEAIKTSDEFTHLCPDTAIAMQKSIDV</sequence>
<reference evidence="4" key="1">
    <citation type="journal article" date="2019" name="Int. J. Syst. Evol. Microbiol.">
        <title>The Global Catalogue of Microorganisms (GCM) 10K type strain sequencing project: providing services to taxonomists for standard genome sequencing and annotation.</title>
        <authorList>
            <consortium name="The Broad Institute Genomics Platform"/>
            <consortium name="The Broad Institute Genome Sequencing Center for Infectious Disease"/>
            <person name="Wu L."/>
            <person name="Ma J."/>
        </authorList>
    </citation>
    <scope>NUCLEOTIDE SEQUENCE [LARGE SCALE GENOMIC DNA]</scope>
    <source>
        <strain evidence="4">CCUG 61484</strain>
    </source>
</reference>
<dbReference type="Proteomes" id="UP001597010">
    <property type="component" value="Unassembled WGS sequence"/>
</dbReference>
<protein>
    <submittedName>
        <fullName evidence="3">Arsenic resistance N-acetyltransferase ArsN2</fullName>
    </submittedName>
</protein>
<organism evidence="3 4">
    <name type="scientific">Mucilaginibacter litoreus</name>
    <dbReference type="NCBI Taxonomy" id="1048221"/>
    <lineage>
        <taxon>Bacteria</taxon>
        <taxon>Pseudomonadati</taxon>
        <taxon>Bacteroidota</taxon>
        <taxon>Sphingobacteriia</taxon>
        <taxon>Sphingobacteriales</taxon>
        <taxon>Sphingobacteriaceae</taxon>
        <taxon>Mucilaginibacter</taxon>
    </lineage>
</organism>
<keyword evidence="1" id="KW-0808">Transferase</keyword>
<gene>
    <name evidence="3" type="primary">arsN2</name>
    <name evidence="3" type="ORF">ACFQZX_08840</name>
</gene>
<keyword evidence="4" id="KW-1185">Reference proteome</keyword>
<feature type="domain" description="N-acetyltransferase" evidence="2">
    <location>
        <begin position="1"/>
        <end position="144"/>
    </location>
</feature>
<dbReference type="PANTHER" id="PTHR13947">
    <property type="entry name" value="GNAT FAMILY N-ACETYLTRANSFERASE"/>
    <property type="match status" value="1"/>
</dbReference>
<dbReference type="NCBIfam" id="NF040501">
    <property type="entry name" value="resist_ArsN2"/>
    <property type="match status" value="1"/>
</dbReference>
<dbReference type="PROSITE" id="PS51186">
    <property type="entry name" value="GNAT"/>
    <property type="match status" value="1"/>
</dbReference>